<keyword evidence="1" id="KW-0732">Signal</keyword>
<dbReference type="Proteomes" id="UP000179157">
    <property type="component" value="Unassembled WGS sequence"/>
</dbReference>
<dbReference type="STRING" id="1817864.A2Z21_10355"/>
<dbReference type="EMBL" id="MFGX01000094">
    <property type="protein sequence ID" value="OGF53842.1"/>
    <property type="molecule type" value="Genomic_DNA"/>
</dbReference>
<feature type="signal peptide" evidence="1">
    <location>
        <begin position="1"/>
        <end position="20"/>
    </location>
</feature>
<protein>
    <submittedName>
        <fullName evidence="2">Uncharacterized protein</fullName>
    </submittedName>
</protein>
<comment type="caution">
    <text evidence="2">The sequence shown here is derived from an EMBL/GenBank/DDBJ whole genome shotgun (WGS) entry which is preliminary data.</text>
</comment>
<organism evidence="2 3">
    <name type="scientific">Fraserbacteria sp. (strain RBG_16_55_9)</name>
    <dbReference type="NCBI Taxonomy" id="1817864"/>
    <lineage>
        <taxon>Bacteria</taxon>
        <taxon>Candidatus Fraseribacteriota</taxon>
    </lineage>
</organism>
<proteinExistence type="predicted"/>
<feature type="chain" id="PRO_5009521747" evidence="1">
    <location>
        <begin position="21"/>
        <end position="326"/>
    </location>
</feature>
<accession>A0A1F5URR3</accession>
<evidence type="ECO:0000313" key="3">
    <source>
        <dbReference type="Proteomes" id="UP000179157"/>
    </source>
</evidence>
<reference evidence="2 3" key="1">
    <citation type="journal article" date="2016" name="Nat. Commun.">
        <title>Thousands of microbial genomes shed light on interconnected biogeochemical processes in an aquifer system.</title>
        <authorList>
            <person name="Anantharaman K."/>
            <person name="Brown C.T."/>
            <person name="Hug L.A."/>
            <person name="Sharon I."/>
            <person name="Castelle C.J."/>
            <person name="Probst A.J."/>
            <person name="Thomas B.C."/>
            <person name="Singh A."/>
            <person name="Wilkins M.J."/>
            <person name="Karaoz U."/>
            <person name="Brodie E.L."/>
            <person name="Williams K.H."/>
            <person name="Hubbard S.S."/>
            <person name="Banfield J.F."/>
        </authorList>
    </citation>
    <scope>NUCLEOTIDE SEQUENCE [LARGE SCALE GENOMIC DNA]</scope>
    <source>
        <strain evidence="3">RBG_16_55_9</strain>
    </source>
</reference>
<evidence type="ECO:0000256" key="1">
    <source>
        <dbReference type="SAM" id="SignalP"/>
    </source>
</evidence>
<gene>
    <name evidence="2" type="ORF">A2Z21_10355</name>
</gene>
<evidence type="ECO:0000313" key="2">
    <source>
        <dbReference type="EMBL" id="OGF53842.1"/>
    </source>
</evidence>
<sequence length="326" mass="34289">MFRPRTTMGLLTLILLFALASPFTSNNSVNARQAAAQSQFEIVFPDDATFPELETKLQEKSKLTGSAWVEEFKKQPILARVRTSTGLQGTLFPNSVATINVLTGQVPFILYGTIEIPAGAKLGQKDFSGSYGIVLFSEPFVIALIDLTTGDVKAFVVVPAQGQTIPLFSLPLSLFSPLWVFQVLASLITVAAPAPPAPVPPPAPQLPAPSCPKELPNKSNVNLPLNAAAAIISAKDSSGAALFEVSVTPPGSLTVQSFGASLQFTYTTALERRLGFIIGPGSQSVSLSVEVPFVLFVTNGTKSACLEATPKLANGVVTLTGTLSTN</sequence>
<dbReference type="AlphaFoldDB" id="A0A1F5URR3"/>
<name>A0A1F5URR3_FRAXR</name>